<dbReference type="Proteomes" id="UP001190700">
    <property type="component" value="Unassembled WGS sequence"/>
</dbReference>
<dbReference type="Gene3D" id="3.40.50.300">
    <property type="entry name" value="P-loop containing nucleotide triphosphate hydrolases"/>
    <property type="match status" value="1"/>
</dbReference>
<feature type="compositionally biased region" description="Polar residues" evidence="1">
    <location>
        <begin position="47"/>
        <end position="61"/>
    </location>
</feature>
<dbReference type="InterPro" id="IPR050496">
    <property type="entry name" value="SNF2_RAD54_helicase_repair"/>
</dbReference>
<dbReference type="Gene3D" id="3.40.50.10810">
    <property type="entry name" value="Tandem AAA-ATPase domain"/>
    <property type="match status" value="1"/>
</dbReference>
<protein>
    <recommendedName>
        <fullName evidence="2">Helicase ATP-binding domain-containing protein</fullName>
    </recommendedName>
</protein>
<accession>A0AAE0GT44</accession>
<dbReference type="PROSITE" id="PS51192">
    <property type="entry name" value="HELICASE_ATP_BIND_1"/>
    <property type="match status" value="1"/>
</dbReference>
<dbReference type="GO" id="GO:0005634">
    <property type="term" value="C:nucleus"/>
    <property type="evidence" value="ECO:0007669"/>
    <property type="project" value="TreeGrafter"/>
</dbReference>
<dbReference type="Gene3D" id="1.20.120.850">
    <property type="entry name" value="SWI2/SNF2 ATPases, N-terminal domain"/>
    <property type="match status" value="1"/>
</dbReference>
<dbReference type="InterPro" id="IPR027417">
    <property type="entry name" value="P-loop_NTPase"/>
</dbReference>
<dbReference type="EMBL" id="LGRX02002680">
    <property type="protein sequence ID" value="KAK3283693.1"/>
    <property type="molecule type" value="Genomic_DNA"/>
</dbReference>
<sequence>MKRSQAPSQLRGLNKRFKPPGIIKDKSLAEVTNKLSTTKPEVEGSEKSCSTSATQAGSHSTGPVKRFDLPWSSKSSVSAKVIGGISTIKPQEDAPEHTRAKSYHKVLYARKKNCIKRNTKKFQDGLLVLDFPKCKLLDNEGKKISETRTNLKHFNEDDTLQVGQFEVEINNEVTEEAYLSGSVFMGVCHTNHTSELMETSHFKKVQQSLASGQLNKIDLKKGVKLPAKSLHDPLCEGALVLNTDEEKSLMAEGKETVAVVVDPFIGNNLRPHQVEGVRFLYKCVTGMREPTSSGQRHYGCLLADEMGLGKTLTTIALLYTLLKQGPHGTPVIKRAVIVCPASLVMNWAAEVKKWLGDMRLSCLAVQGGNPDAQQQVTSWATKLQQKWPVLITSYEMVRKFNKDIASAQPGLLICDEAHRLKKAAGNKTIDALNGLRCQRRILLTGTPIQNDLNEFFAMMDFCCPNLFGPLSSFNHIFGRAIQKSRDRLATEEEKVIGRERSAELTRLSAPVLLRRTAEVNAKYLPRRTQYVVYCALSQIQQQLYIQLLTVCRDVASEFHTESPAHLRHWSHLFTTKPTFGTTPLPPTRLRAWSQESLCTSSLLGFPSSHFMGYWRIAVNGDGHWNDLDDGMWLSLWYPSGGYCLFEGVGDSSAAGSIYVQCLGLFHLPGDW</sequence>
<evidence type="ECO:0000256" key="1">
    <source>
        <dbReference type="SAM" id="MobiDB-lite"/>
    </source>
</evidence>
<feature type="domain" description="Helicase ATP-binding" evidence="2">
    <location>
        <begin position="291"/>
        <end position="465"/>
    </location>
</feature>
<gene>
    <name evidence="3" type="ORF">CYMTET_8620</name>
</gene>
<proteinExistence type="predicted"/>
<dbReference type="AlphaFoldDB" id="A0AAE0GT44"/>
<dbReference type="FunFam" id="3.40.50.10810:FF:000020">
    <property type="entry name" value="DNA repair and recombination protein RAD54B"/>
    <property type="match status" value="1"/>
</dbReference>
<comment type="caution">
    <text evidence="3">The sequence shown here is derived from an EMBL/GenBank/DDBJ whole genome shotgun (WGS) entry which is preliminary data.</text>
</comment>
<evidence type="ECO:0000259" key="2">
    <source>
        <dbReference type="PROSITE" id="PS51192"/>
    </source>
</evidence>
<organism evidence="3 4">
    <name type="scientific">Cymbomonas tetramitiformis</name>
    <dbReference type="NCBI Taxonomy" id="36881"/>
    <lineage>
        <taxon>Eukaryota</taxon>
        <taxon>Viridiplantae</taxon>
        <taxon>Chlorophyta</taxon>
        <taxon>Pyramimonadophyceae</taxon>
        <taxon>Pyramimonadales</taxon>
        <taxon>Pyramimonadaceae</taxon>
        <taxon>Cymbomonas</taxon>
    </lineage>
</organism>
<dbReference type="SUPFAM" id="SSF52540">
    <property type="entry name" value="P-loop containing nucleoside triphosphate hydrolases"/>
    <property type="match status" value="1"/>
</dbReference>
<reference evidence="3 4" key="1">
    <citation type="journal article" date="2015" name="Genome Biol. Evol.">
        <title>Comparative Genomics of a Bacterivorous Green Alga Reveals Evolutionary Causalities and Consequences of Phago-Mixotrophic Mode of Nutrition.</title>
        <authorList>
            <person name="Burns J.A."/>
            <person name="Paasch A."/>
            <person name="Narechania A."/>
            <person name="Kim E."/>
        </authorList>
    </citation>
    <scope>NUCLEOTIDE SEQUENCE [LARGE SCALE GENOMIC DNA]</scope>
    <source>
        <strain evidence="3 4">PLY_AMNH</strain>
    </source>
</reference>
<dbReference type="InterPro" id="IPR014001">
    <property type="entry name" value="Helicase_ATP-bd"/>
</dbReference>
<dbReference type="GO" id="GO:0005524">
    <property type="term" value="F:ATP binding"/>
    <property type="evidence" value="ECO:0007669"/>
    <property type="project" value="InterPro"/>
</dbReference>
<evidence type="ECO:0000313" key="4">
    <source>
        <dbReference type="Proteomes" id="UP001190700"/>
    </source>
</evidence>
<dbReference type="GO" id="GO:0007131">
    <property type="term" value="P:reciprocal meiotic recombination"/>
    <property type="evidence" value="ECO:0007669"/>
    <property type="project" value="TreeGrafter"/>
</dbReference>
<dbReference type="Pfam" id="PF00176">
    <property type="entry name" value="SNF2-rel_dom"/>
    <property type="match status" value="1"/>
</dbReference>
<feature type="region of interest" description="Disordered" evidence="1">
    <location>
        <begin position="1"/>
        <end position="67"/>
    </location>
</feature>
<dbReference type="PANTHER" id="PTHR45629">
    <property type="entry name" value="SNF2/RAD54 FAMILY MEMBER"/>
    <property type="match status" value="1"/>
</dbReference>
<dbReference type="SMART" id="SM00487">
    <property type="entry name" value="DEXDc"/>
    <property type="match status" value="1"/>
</dbReference>
<dbReference type="GO" id="GO:0000724">
    <property type="term" value="P:double-strand break repair via homologous recombination"/>
    <property type="evidence" value="ECO:0007669"/>
    <property type="project" value="TreeGrafter"/>
</dbReference>
<dbReference type="GO" id="GO:0015616">
    <property type="term" value="F:DNA translocase activity"/>
    <property type="evidence" value="ECO:0007669"/>
    <property type="project" value="TreeGrafter"/>
</dbReference>
<dbReference type="InterPro" id="IPR038718">
    <property type="entry name" value="SNF2-like_sf"/>
</dbReference>
<name>A0AAE0GT44_9CHLO</name>
<dbReference type="PANTHER" id="PTHR45629:SF7">
    <property type="entry name" value="DNA EXCISION REPAIR PROTEIN ERCC-6-RELATED"/>
    <property type="match status" value="1"/>
</dbReference>
<dbReference type="CDD" id="cd18004">
    <property type="entry name" value="DEXHc_RAD54"/>
    <property type="match status" value="1"/>
</dbReference>
<dbReference type="InterPro" id="IPR000330">
    <property type="entry name" value="SNF2_N"/>
</dbReference>
<evidence type="ECO:0000313" key="3">
    <source>
        <dbReference type="EMBL" id="KAK3283693.1"/>
    </source>
</evidence>
<keyword evidence="4" id="KW-1185">Reference proteome</keyword>